<protein>
    <submittedName>
        <fullName evidence="3">Peptide/nickel transport system substrate-binding protein</fullName>
    </submittedName>
</protein>
<dbReference type="PANTHER" id="PTHR30290">
    <property type="entry name" value="PERIPLASMIC BINDING COMPONENT OF ABC TRANSPORTER"/>
    <property type="match status" value="1"/>
</dbReference>
<dbReference type="PROSITE" id="PS51257">
    <property type="entry name" value="PROKAR_LIPOPROTEIN"/>
    <property type="match status" value="1"/>
</dbReference>
<dbReference type="GO" id="GO:1904680">
    <property type="term" value="F:peptide transmembrane transporter activity"/>
    <property type="evidence" value="ECO:0007669"/>
    <property type="project" value="TreeGrafter"/>
</dbReference>
<evidence type="ECO:0000256" key="1">
    <source>
        <dbReference type="SAM" id="SignalP"/>
    </source>
</evidence>
<feature type="domain" description="Solute-binding protein family 5" evidence="2">
    <location>
        <begin position="110"/>
        <end position="504"/>
    </location>
</feature>
<dbReference type="GO" id="GO:0043190">
    <property type="term" value="C:ATP-binding cassette (ABC) transporter complex"/>
    <property type="evidence" value="ECO:0007669"/>
    <property type="project" value="InterPro"/>
</dbReference>
<dbReference type="PIRSF" id="PIRSF002741">
    <property type="entry name" value="MppA"/>
    <property type="match status" value="1"/>
</dbReference>
<dbReference type="InterPro" id="IPR000914">
    <property type="entry name" value="SBP_5_dom"/>
</dbReference>
<dbReference type="Gene3D" id="3.10.105.10">
    <property type="entry name" value="Dipeptide-binding Protein, Domain 3"/>
    <property type="match status" value="1"/>
</dbReference>
<sequence length="593" mass="63504">MKKTRIMAVAGAMALALGLTACGGSNTSGTGTGSSGGSGGGAAAGGANAAIGKIYNPSDAKGGTLRFGAAGDWDSVDPGDTYYGLSWNFLRNYARTLVVFKAAPGSEGTKLVPDMATSLGKASDNNQTWTYTLRDGLKYEDGTPITSKDVKYGIARSLDKDTFPNGPTYFNDFLKDVPEGYSVYKDKDLANLKSIETPDDKTIVFHLNKPFSSFDYFAQLASTAPVPQAKDTGTKYKEHVISSGPYKFTTYQSGKLLELDRNPNYDPATDPDSGRKALPDKLTVQIGINAADLDNRLMSGDLDVDIAGTGVQAAAQGKILASPDLKKNTDNPTSARSNYTQINTDVAPFDNIDCRKAVLLAYDKTGYQRAYGGSIGADIATSLMPTVVPGHQDMDTYGFKAKPQGDPEAAKAELTKCGKPDGFETTVAYRNERPKEKAVAESLQQSLAKAGIKVTLKGFPSGDYFKLYAGKPDYAKANGLGLLVMSWGADWPDGFGFLSQIVDSRVIRAAGNTNLGIKLPEVDKLIDQALGENDTSKRETIWGQVDKTVMDNAVVLPGVWPKALIYRPDYLTNVFVTDAYNFYDYAAMGTSKK</sequence>
<dbReference type="GO" id="GO:0042597">
    <property type="term" value="C:periplasmic space"/>
    <property type="evidence" value="ECO:0007669"/>
    <property type="project" value="UniProtKB-ARBA"/>
</dbReference>
<dbReference type="OrthoDB" id="9796817at2"/>
<comment type="caution">
    <text evidence="3">The sequence shown here is derived from an EMBL/GenBank/DDBJ whole genome shotgun (WGS) entry which is preliminary data.</text>
</comment>
<organism evidence="3 4">
    <name type="scientific">Humibacillus xanthopallidus</name>
    <dbReference type="NCBI Taxonomy" id="412689"/>
    <lineage>
        <taxon>Bacteria</taxon>
        <taxon>Bacillati</taxon>
        <taxon>Actinomycetota</taxon>
        <taxon>Actinomycetes</taxon>
        <taxon>Micrococcales</taxon>
        <taxon>Intrasporangiaceae</taxon>
        <taxon>Humibacillus</taxon>
    </lineage>
</organism>
<evidence type="ECO:0000259" key="2">
    <source>
        <dbReference type="Pfam" id="PF00496"/>
    </source>
</evidence>
<dbReference type="CDD" id="cd08506">
    <property type="entry name" value="PBP2_clavulanate_OppA2"/>
    <property type="match status" value="1"/>
</dbReference>
<dbReference type="GO" id="GO:0015833">
    <property type="term" value="P:peptide transport"/>
    <property type="evidence" value="ECO:0007669"/>
    <property type="project" value="TreeGrafter"/>
</dbReference>
<dbReference type="AlphaFoldDB" id="A0A543HV03"/>
<keyword evidence="1" id="KW-0732">Signal</keyword>
<gene>
    <name evidence="3" type="ORF">FBY41_2207</name>
</gene>
<reference evidence="3 4" key="1">
    <citation type="submission" date="2019-06" db="EMBL/GenBank/DDBJ databases">
        <title>Genome sequencing of plant associated microbes to promote plant fitness in Sorghum bicolor and Oryza sativa.</title>
        <authorList>
            <person name="Coleman-Derr D."/>
        </authorList>
    </citation>
    <scope>NUCLEOTIDE SEQUENCE [LARGE SCALE GENOMIC DNA]</scope>
    <source>
        <strain evidence="3 4">KV-663</strain>
    </source>
</reference>
<dbReference type="Gene3D" id="3.40.190.10">
    <property type="entry name" value="Periplasmic binding protein-like II"/>
    <property type="match status" value="1"/>
</dbReference>
<keyword evidence="4" id="KW-1185">Reference proteome</keyword>
<dbReference type="EMBL" id="VFPM01000002">
    <property type="protein sequence ID" value="TQM62178.1"/>
    <property type="molecule type" value="Genomic_DNA"/>
</dbReference>
<feature type="signal peptide" evidence="1">
    <location>
        <begin position="1"/>
        <end position="21"/>
    </location>
</feature>
<proteinExistence type="predicted"/>
<name>A0A543HV03_9MICO</name>
<dbReference type="InterPro" id="IPR039424">
    <property type="entry name" value="SBP_5"/>
</dbReference>
<dbReference type="PANTHER" id="PTHR30290:SF83">
    <property type="entry name" value="ABC TRANSPORTER SUBSTRATE-BINDING PROTEIN"/>
    <property type="match status" value="1"/>
</dbReference>
<dbReference type="SUPFAM" id="SSF53850">
    <property type="entry name" value="Periplasmic binding protein-like II"/>
    <property type="match status" value="1"/>
</dbReference>
<dbReference type="Proteomes" id="UP000316747">
    <property type="component" value="Unassembled WGS sequence"/>
</dbReference>
<dbReference type="InterPro" id="IPR030678">
    <property type="entry name" value="Peptide/Ni-bd"/>
</dbReference>
<feature type="chain" id="PRO_5038917825" evidence="1">
    <location>
        <begin position="22"/>
        <end position="593"/>
    </location>
</feature>
<evidence type="ECO:0000313" key="4">
    <source>
        <dbReference type="Proteomes" id="UP000316747"/>
    </source>
</evidence>
<dbReference type="RefSeq" id="WP_141844314.1">
    <property type="nucleotide sequence ID" value="NZ_VFPM01000002.1"/>
</dbReference>
<evidence type="ECO:0000313" key="3">
    <source>
        <dbReference type="EMBL" id="TQM62178.1"/>
    </source>
</evidence>
<dbReference type="Pfam" id="PF00496">
    <property type="entry name" value="SBP_bac_5"/>
    <property type="match status" value="1"/>
</dbReference>
<accession>A0A543HV03</accession>